<organism evidence="1 2">
    <name type="scientific">Aspergillus pseudodeflectus</name>
    <dbReference type="NCBI Taxonomy" id="176178"/>
    <lineage>
        <taxon>Eukaryota</taxon>
        <taxon>Fungi</taxon>
        <taxon>Dikarya</taxon>
        <taxon>Ascomycota</taxon>
        <taxon>Pezizomycotina</taxon>
        <taxon>Eurotiomycetes</taxon>
        <taxon>Eurotiomycetidae</taxon>
        <taxon>Eurotiales</taxon>
        <taxon>Aspergillaceae</taxon>
        <taxon>Aspergillus</taxon>
        <taxon>Aspergillus subgen. Nidulantes</taxon>
    </lineage>
</organism>
<reference evidence="1 2" key="1">
    <citation type="submission" date="2024-07" db="EMBL/GenBank/DDBJ databases">
        <title>Section-level genome sequencing and comparative genomics of Aspergillus sections Usti and Cavernicolus.</title>
        <authorList>
            <consortium name="Lawrence Berkeley National Laboratory"/>
            <person name="Nybo J.L."/>
            <person name="Vesth T.C."/>
            <person name="Theobald S."/>
            <person name="Frisvad J.C."/>
            <person name="Larsen T.O."/>
            <person name="Kjaerboelling I."/>
            <person name="Rothschild-Mancinelli K."/>
            <person name="Lyhne E.K."/>
            <person name="Kogle M.E."/>
            <person name="Barry K."/>
            <person name="Clum A."/>
            <person name="Na H."/>
            <person name="Ledsgaard L."/>
            <person name="Lin J."/>
            <person name="Lipzen A."/>
            <person name="Kuo A."/>
            <person name="Riley R."/>
            <person name="Mondo S."/>
            <person name="LaButti K."/>
            <person name="Haridas S."/>
            <person name="Pangalinan J."/>
            <person name="Salamov A.A."/>
            <person name="Simmons B.A."/>
            <person name="Magnuson J.K."/>
            <person name="Chen J."/>
            <person name="Drula E."/>
            <person name="Henrissat B."/>
            <person name="Wiebenga A."/>
            <person name="Lubbers R.J."/>
            <person name="Gomes A.C."/>
            <person name="Macurrencykelacurrency M.R."/>
            <person name="Stajich J."/>
            <person name="Grigoriev I.V."/>
            <person name="Mortensen U.H."/>
            <person name="De vries R.P."/>
            <person name="Baker S.E."/>
            <person name="Andersen M.R."/>
        </authorList>
    </citation>
    <scope>NUCLEOTIDE SEQUENCE [LARGE SCALE GENOMIC DNA]</scope>
    <source>
        <strain evidence="1 2">CBS 756.74</strain>
    </source>
</reference>
<dbReference type="RefSeq" id="XP_070894477.1">
    <property type="nucleotide sequence ID" value="XM_071041524.1"/>
</dbReference>
<sequence length="255" mass="28465">MMNDLAELLLGLFVPWEKLSPLFIRHATQLNPCMQVWAIVEPTLAPHIRDFARNVELLRKSKEDCQADAKSRASANQHASPLFDNDTEDLGLADISSDTEDHAQALCHQDEFFNAETLITAYHSISKIWQRQTTIAARRIPSLLTGITPSRTSLFQNLRPLNIFHSVEYETSGLRLLPQSKLQDWELGLKGLAKSDIIENTAPGHLAAEYEMDDFNNEMDDGALQPLLTTSDLAPSRMLTAHALAITLRGPLSLP</sequence>
<dbReference type="Proteomes" id="UP001610444">
    <property type="component" value="Unassembled WGS sequence"/>
</dbReference>
<proteinExistence type="predicted"/>
<gene>
    <name evidence="1" type="ORF">BJX68DRAFT_245611</name>
</gene>
<keyword evidence="2" id="KW-1185">Reference proteome</keyword>
<accession>A0ABR4JMM4</accession>
<evidence type="ECO:0000313" key="2">
    <source>
        <dbReference type="Proteomes" id="UP001610444"/>
    </source>
</evidence>
<dbReference type="EMBL" id="JBFXLR010000058">
    <property type="protein sequence ID" value="KAL2841291.1"/>
    <property type="molecule type" value="Genomic_DNA"/>
</dbReference>
<protein>
    <submittedName>
        <fullName evidence="1">Uncharacterized protein</fullName>
    </submittedName>
</protein>
<comment type="caution">
    <text evidence="1">The sequence shown here is derived from an EMBL/GenBank/DDBJ whole genome shotgun (WGS) entry which is preliminary data.</text>
</comment>
<evidence type="ECO:0000313" key="1">
    <source>
        <dbReference type="EMBL" id="KAL2841291.1"/>
    </source>
</evidence>
<dbReference type="GeneID" id="98156688"/>
<name>A0ABR4JMM4_9EURO</name>